<evidence type="ECO:0008006" key="4">
    <source>
        <dbReference type="Google" id="ProtNLM"/>
    </source>
</evidence>
<keyword evidence="3" id="KW-1185">Reference proteome</keyword>
<accession>A0ABP6NXS8</accession>
<dbReference type="SUPFAM" id="SSF75005">
    <property type="entry name" value="Arabinanase/levansucrase/invertase"/>
    <property type="match status" value="1"/>
</dbReference>
<protein>
    <recommendedName>
        <fullName evidence="4">Glycosyl hydrolases family 43</fullName>
    </recommendedName>
</protein>
<feature type="region of interest" description="Disordered" evidence="1">
    <location>
        <begin position="242"/>
        <end position="267"/>
    </location>
</feature>
<organism evidence="2 3">
    <name type="scientific">Blastococcus jejuensis</name>
    <dbReference type="NCBI Taxonomy" id="351224"/>
    <lineage>
        <taxon>Bacteria</taxon>
        <taxon>Bacillati</taxon>
        <taxon>Actinomycetota</taxon>
        <taxon>Actinomycetes</taxon>
        <taxon>Geodermatophilales</taxon>
        <taxon>Geodermatophilaceae</taxon>
        <taxon>Blastococcus</taxon>
    </lineage>
</organism>
<comment type="caution">
    <text evidence="2">The sequence shown here is derived from an EMBL/GenBank/DDBJ whole genome shotgun (WGS) entry which is preliminary data.</text>
</comment>
<dbReference type="Proteomes" id="UP001499924">
    <property type="component" value="Unassembled WGS sequence"/>
</dbReference>
<sequence>MDDMPSPLSPPEPGPFWAGADVVLAPEDARPGAWVGGPSALLDDGTWWLAYRLRLPVGEGRGHANVVARSTDGVAFTPVVELGKARFGAESLERPALVRTPDGRWRLYVSCATPGTKHWRVDLLEAATVEGLASATPRTVLPGSATAAVKDPVIRHDGDRWHLWASVHPLDDPDATDRMTTEHATSPDGVAWTWQGTALAGTPGAWDARGVRFAAVVLDGPRTWALYDGRATAEENFEERTGLATGTPDGSFTAVGDGPLLQSPHPPHGLRYADVVGLPGGGARWFYEATRADGGHELRTVLLPG</sequence>
<evidence type="ECO:0000313" key="2">
    <source>
        <dbReference type="EMBL" id="GAA3157246.1"/>
    </source>
</evidence>
<reference evidence="3" key="1">
    <citation type="journal article" date="2019" name="Int. J. Syst. Evol. Microbiol.">
        <title>The Global Catalogue of Microorganisms (GCM) 10K type strain sequencing project: providing services to taxonomists for standard genome sequencing and annotation.</title>
        <authorList>
            <consortium name="The Broad Institute Genomics Platform"/>
            <consortium name="The Broad Institute Genome Sequencing Center for Infectious Disease"/>
            <person name="Wu L."/>
            <person name="Ma J."/>
        </authorList>
    </citation>
    <scope>NUCLEOTIDE SEQUENCE [LARGE SCALE GENOMIC DNA]</scope>
    <source>
        <strain evidence="3">JCM 15614</strain>
    </source>
</reference>
<dbReference type="InterPro" id="IPR023296">
    <property type="entry name" value="Glyco_hydro_beta-prop_sf"/>
</dbReference>
<gene>
    <name evidence="2" type="ORF">GCM10010531_05720</name>
</gene>
<name>A0ABP6NXS8_9ACTN</name>
<evidence type="ECO:0000256" key="1">
    <source>
        <dbReference type="SAM" id="MobiDB-lite"/>
    </source>
</evidence>
<evidence type="ECO:0000313" key="3">
    <source>
        <dbReference type="Proteomes" id="UP001499924"/>
    </source>
</evidence>
<proteinExistence type="predicted"/>
<dbReference type="EMBL" id="BAAAVV010000001">
    <property type="protein sequence ID" value="GAA3157246.1"/>
    <property type="molecule type" value="Genomic_DNA"/>
</dbReference>
<dbReference type="Gene3D" id="2.115.10.20">
    <property type="entry name" value="Glycosyl hydrolase domain, family 43"/>
    <property type="match status" value="2"/>
</dbReference>